<gene>
    <name evidence="2" type="ORF">Desgi_2183</name>
</gene>
<protein>
    <submittedName>
        <fullName evidence="2">Metal-dependent hydrolase, beta-lactamase superfamily III</fullName>
    </submittedName>
</protein>
<dbReference type="STRING" id="767817.Desgi_2183"/>
<dbReference type="InterPro" id="IPR036866">
    <property type="entry name" value="RibonucZ/Hydroxyglut_hydro"/>
</dbReference>
<dbReference type="Gene3D" id="3.60.15.10">
    <property type="entry name" value="Ribonuclease Z/Hydroxyacylglutathione hydrolase-like"/>
    <property type="match status" value="1"/>
</dbReference>
<evidence type="ECO:0000313" key="3">
    <source>
        <dbReference type="Proteomes" id="UP000013520"/>
    </source>
</evidence>
<organism evidence="2 3">
    <name type="scientific">Desulfoscipio gibsoniae DSM 7213</name>
    <dbReference type="NCBI Taxonomy" id="767817"/>
    <lineage>
        <taxon>Bacteria</taxon>
        <taxon>Bacillati</taxon>
        <taxon>Bacillota</taxon>
        <taxon>Clostridia</taxon>
        <taxon>Eubacteriales</taxon>
        <taxon>Desulfallaceae</taxon>
        <taxon>Desulfoscipio</taxon>
    </lineage>
</organism>
<dbReference type="InterPro" id="IPR001279">
    <property type="entry name" value="Metallo-B-lactamas"/>
</dbReference>
<dbReference type="HOGENOM" id="CLU_031317_3_1_9"/>
<keyword evidence="3" id="KW-1185">Reference proteome</keyword>
<evidence type="ECO:0000313" key="2">
    <source>
        <dbReference type="EMBL" id="AGL01612.1"/>
    </source>
</evidence>
<dbReference type="KEGG" id="dgi:Desgi_2183"/>
<dbReference type="PANTHER" id="PTHR46018">
    <property type="entry name" value="ZINC PHOSPHODIESTERASE ELAC PROTEIN 1"/>
    <property type="match status" value="1"/>
</dbReference>
<dbReference type="SUPFAM" id="SSF56281">
    <property type="entry name" value="Metallo-hydrolase/oxidoreductase"/>
    <property type="match status" value="1"/>
</dbReference>
<dbReference type="GO" id="GO:0042781">
    <property type="term" value="F:3'-tRNA processing endoribonuclease activity"/>
    <property type="evidence" value="ECO:0007669"/>
    <property type="project" value="TreeGrafter"/>
</dbReference>
<accession>R4KJ10</accession>
<name>R4KJ10_9FIRM</name>
<dbReference type="eggNOG" id="COG1234">
    <property type="taxonomic scope" value="Bacteria"/>
</dbReference>
<sequence>MQLTVLGCWAPYPRPGEACSGYLLQAGATALMLEAGHGSFARLTKHIDYHQLAGLVVTHYHMDHYADIYCLRHAIEGARRDGRMENTIKLFIPPEPVEIYRQLASYTGAFNVVNIEDLPAVILSPTGAIKDVSAKFARLNDLTLYFIPTAHALPGYAVLARTGEQSFFFTGDTAPTADIVGAAHNVQLLLCEASGLDKDADYLAGAHMTARQAATLAQQAKVQRLILTHFWPEYNVHDLLAQARESFGNSVSAAEQDAVFKWP</sequence>
<keyword evidence="2" id="KW-0378">Hydrolase</keyword>
<evidence type="ECO:0000259" key="1">
    <source>
        <dbReference type="Pfam" id="PF12706"/>
    </source>
</evidence>
<proteinExistence type="predicted"/>
<dbReference type="AlphaFoldDB" id="R4KJ10"/>
<dbReference type="CDD" id="cd07716">
    <property type="entry name" value="RNaseZ_short-form-like_MBL-fold"/>
    <property type="match status" value="1"/>
</dbReference>
<dbReference type="PANTHER" id="PTHR46018:SF4">
    <property type="entry name" value="METALLO-HYDROLASE YHFI-RELATED"/>
    <property type="match status" value="1"/>
</dbReference>
<dbReference type="OrthoDB" id="9800940at2"/>
<dbReference type="EMBL" id="CP003273">
    <property type="protein sequence ID" value="AGL01612.1"/>
    <property type="molecule type" value="Genomic_DNA"/>
</dbReference>
<dbReference type="Proteomes" id="UP000013520">
    <property type="component" value="Chromosome"/>
</dbReference>
<dbReference type="Pfam" id="PF12706">
    <property type="entry name" value="Lactamase_B_2"/>
    <property type="match status" value="1"/>
</dbReference>
<reference evidence="2 3" key="1">
    <citation type="submission" date="2012-01" db="EMBL/GenBank/DDBJ databases">
        <title>Complete sequence of Desulfotomaculum gibsoniae DSM 7213.</title>
        <authorList>
            <consortium name="US DOE Joint Genome Institute"/>
            <person name="Lucas S."/>
            <person name="Han J."/>
            <person name="Lapidus A."/>
            <person name="Cheng J.-F."/>
            <person name="Goodwin L."/>
            <person name="Pitluck S."/>
            <person name="Peters L."/>
            <person name="Ovchinnikova G."/>
            <person name="Teshima H."/>
            <person name="Detter J.C."/>
            <person name="Han C."/>
            <person name="Tapia R."/>
            <person name="Land M."/>
            <person name="Hauser L."/>
            <person name="Kyrpides N."/>
            <person name="Ivanova N."/>
            <person name="Pagani I."/>
            <person name="Parshina S."/>
            <person name="Plugge C."/>
            <person name="Muyzer G."/>
            <person name="Kuever J."/>
            <person name="Ivanova A."/>
            <person name="Nazina T."/>
            <person name="Klenk H.-P."/>
            <person name="Brambilla E."/>
            <person name="Spring S."/>
            <person name="Stams A.F."/>
            <person name="Woyke T."/>
        </authorList>
    </citation>
    <scope>NUCLEOTIDE SEQUENCE [LARGE SCALE GENOMIC DNA]</scope>
    <source>
        <strain evidence="2 3">DSM 7213</strain>
    </source>
</reference>
<feature type="domain" description="Metallo-beta-lactamase" evidence="1">
    <location>
        <begin position="48"/>
        <end position="230"/>
    </location>
</feature>
<dbReference type="RefSeq" id="WP_006522041.1">
    <property type="nucleotide sequence ID" value="NC_021184.1"/>
</dbReference>